<name>A0A3D8X9I9_PRIMG</name>
<dbReference type="AlphaFoldDB" id="A0A3D8X9I9"/>
<dbReference type="SUPFAM" id="SSF51735">
    <property type="entry name" value="NAD(P)-binding Rossmann-fold domains"/>
    <property type="match status" value="1"/>
</dbReference>
<dbReference type="PIRSF" id="PIRSF000126">
    <property type="entry name" value="11-beta-HSD1"/>
    <property type="match status" value="1"/>
</dbReference>
<dbReference type="Proteomes" id="UP000256519">
    <property type="component" value="Unassembled WGS sequence"/>
</dbReference>
<dbReference type="EC" id="1.1.1.47" evidence="3"/>
<accession>A0A3D8X9I9</accession>
<dbReference type="PRINTS" id="PR00080">
    <property type="entry name" value="SDRFAMILY"/>
</dbReference>
<dbReference type="SMART" id="SM00822">
    <property type="entry name" value="PKS_KR"/>
    <property type="match status" value="1"/>
</dbReference>
<proteinExistence type="inferred from homology"/>
<feature type="domain" description="Ketoreductase" evidence="7">
    <location>
        <begin position="7"/>
        <end position="191"/>
    </location>
</feature>
<evidence type="ECO:0000256" key="3">
    <source>
        <dbReference type="ARBA" id="ARBA00024389"/>
    </source>
</evidence>
<dbReference type="Pfam" id="PF00106">
    <property type="entry name" value="adh_short"/>
    <property type="match status" value="1"/>
</dbReference>
<evidence type="ECO:0000256" key="5">
    <source>
        <dbReference type="ARBA" id="ARBA00048831"/>
    </source>
</evidence>
<keyword evidence="2" id="KW-0560">Oxidoreductase</keyword>
<evidence type="ECO:0000256" key="1">
    <source>
        <dbReference type="ARBA" id="ARBA00006484"/>
    </source>
</evidence>
<comment type="catalytic activity">
    <reaction evidence="4">
        <text>D-glucose + NADP(+) = D-glucono-1,5-lactone + NADPH + H(+)</text>
        <dbReference type="Rhea" id="RHEA:14405"/>
        <dbReference type="ChEBI" id="CHEBI:4167"/>
        <dbReference type="ChEBI" id="CHEBI:15378"/>
        <dbReference type="ChEBI" id="CHEBI:16217"/>
        <dbReference type="ChEBI" id="CHEBI:57783"/>
        <dbReference type="ChEBI" id="CHEBI:58349"/>
        <dbReference type="EC" id="1.1.1.47"/>
    </reaction>
</comment>
<evidence type="ECO:0000256" key="6">
    <source>
        <dbReference type="RuleBase" id="RU000363"/>
    </source>
</evidence>
<dbReference type="InterPro" id="IPR036291">
    <property type="entry name" value="NAD(P)-bd_dom_sf"/>
</dbReference>
<protein>
    <recommendedName>
        <fullName evidence="3">glucose 1-dehydrogenase [NAD(P)(+)]</fullName>
        <ecNumber evidence="3">1.1.1.47</ecNumber>
    </recommendedName>
</protein>
<evidence type="ECO:0000256" key="4">
    <source>
        <dbReference type="ARBA" id="ARBA00047555"/>
    </source>
</evidence>
<dbReference type="InterPro" id="IPR057326">
    <property type="entry name" value="KR_dom"/>
</dbReference>
<dbReference type="PANTHER" id="PTHR43115">
    <property type="entry name" value="DEHYDROGENASE/REDUCTASE SDR FAMILY MEMBER 11"/>
    <property type="match status" value="1"/>
</dbReference>
<dbReference type="EMBL" id="PQWM01000004">
    <property type="protein sequence ID" value="RDZ18847.1"/>
    <property type="molecule type" value="Genomic_DNA"/>
</dbReference>
<organism evidence="8 9">
    <name type="scientific">Priestia megaterium</name>
    <name type="common">Bacillus megaterium</name>
    <dbReference type="NCBI Taxonomy" id="1404"/>
    <lineage>
        <taxon>Bacteria</taxon>
        <taxon>Bacillati</taxon>
        <taxon>Bacillota</taxon>
        <taxon>Bacilli</taxon>
        <taxon>Bacillales</taxon>
        <taxon>Bacillaceae</taxon>
        <taxon>Priestia</taxon>
    </lineage>
</organism>
<comment type="similarity">
    <text evidence="1 6">Belongs to the short-chain dehydrogenases/reductases (SDR) family.</text>
</comment>
<evidence type="ECO:0000259" key="7">
    <source>
        <dbReference type="SMART" id="SM00822"/>
    </source>
</evidence>
<dbReference type="PRINTS" id="PR00081">
    <property type="entry name" value="GDHRDH"/>
</dbReference>
<gene>
    <name evidence="8" type="ORF">C3744_00150</name>
</gene>
<reference evidence="8 9" key="1">
    <citation type="journal article" date="2018" name="Appl. Environ. Microbiol.">
        <title>Antimicrobial susceptibility testing and tentative epidemiological cut-off values of five Bacillus species relevant for use as animal feed additives or for plant protection.</title>
        <authorList>
            <person name="Agerso Y."/>
            <person name="Stuer-Lauridsen B."/>
            <person name="Bjerre K."/>
            <person name="Jensen M.G."/>
            <person name="Johansen E."/>
            <person name="Bennedsen M."/>
            <person name="Brockmann E."/>
            <person name="Nielsen B."/>
        </authorList>
    </citation>
    <scope>NUCLEOTIDE SEQUENCE [LARGE SCALE GENOMIC DNA]</scope>
    <source>
        <strain evidence="8 9">CHCC20162</strain>
    </source>
</reference>
<dbReference type="InterPro" id="IPR002347">
    <property type="entry name" value="SDR_fam"/>
</dbReference>
<evidence type="ECO:0000313" key="9">
    <source>
        <dbReference type="Proteomes" id="UP000256519"/>
    </source>
</evidence>
<evidence type="ECO:0000256" key="2">
    <source>
        <dbReference type="ARBA" id="ARBA00023002"/>
    </source>
</evidence>
<dbReference type="FunFam" id="3.40.50.720:FF:000047">
    <property type="entry name" value="NADP-dependent L-serine/L-allo-threonine dehydrogenase"/>
    <property type="match status" value="1"/>
</dbReference>
<dbReference type="InterPro" id="IPR020904">
    <property type="entry name" value="Sc_DH/Rdtase_CS"/>
</dbReference>
<comment type="caution">
    <text evidence="8">The sequence shown here is derived from an EMBL/GenBank/DDBJ whole genome shotgun (WGS) entry which is preliminary data.</text>
</comment>
<dbReference type="GO" id="GO:0047936">
    <property type="term" value="F:glucose 1-dehydrogenase [NAD(P)+] activity"/>
    <property type="evidence" value="ECO:0007669"/>
    <property type="project" value="UniProtKB-EC"/>
</dbReference>
<dbReference type="PROSITE" id="PS00061">
    <property type="entry name" value="ADH_SHORT"/>
    <property type="match status" value="1"/>
</dbReference>
<dbReference type="PANTHER" id="PTHR43115:SF4">
    <property type="entry name" value="DEHYDROGENASE_REDUCTASE SDR FAMILY MEMBER 11"/>
    <property type="match status" value="1"/>
</dbReference>
<comment type="catalytic activity">
    <reaction evidence="5">
        <text>D-glucose + NAD(+) = D-glucono-1,5-lactone + NADH + H(+)</text>
        <dbReference type="Rhea" id="RHEA:14293"/>
        <dbReference type="ChEBI" id="CHEBI:4167"/>
        <dbReference type="ChEBI" id="CHEBI:15378"/>
        <dbReference type="ChEBI" id="CHEBI:16217"/>
        <dbReference type="ChEBI" id="CHEBI:57540"/>
        <dbReference type="ChEBI" id="CHEBI:57945"/>
        <dbReference type="EC" id="1.1.1.47"/>
    </reaction>
</comment>
<dbReference type="RefSeq" id="WP_116071043.1">
    <property type="nucleotide sequence ID" value="NZ_CP187633.1"/>
</dbReference>
<dbReference type="Gene3D" id="3.40.50.720">
    <property type="entry name" value="NAD(P)-binding Rossmann-like Domain"/>
    <property type="match status" value="1"/>
</dbReference>
<sequence length="247" mass="27067">MLNVEEKVVILTGASSGIGEATARVLANNGAKVVLAARREERLRKLKSEIEKQGGIVEYKVTDVASQQEVEELASFTLDNFGQIDVLINNAGFMPLSYLHEKRVTEWEQMIDVNIKGVLYGIAAVLPYMRTRKQGHIINVSSVAGHIAFPSSAVYSGTKFAVRAITEGLRQEEVENNVRTTIISPGAVDTELVNSISNQEIKKGIEEQIMKFGLPAEAIANSILYAISQSDNIAVNEIIVRPTKQEL</sequence>
<evidence type="ECO:0000313" key="8">
    <source>
        <dbReference type="EMBL" id="RDZ18847.1"/>
    </source>
</evidence>